<dbReference type="AlphaFoldDB" id="A0AA90VFF8"/>
<organism evidence="6 7">
    <name type="scientific">Segatella copri</name>
    <dbReference type="NCBI Taxonomy" id="165179"/>
    <lineage>
        <taxon>Bacteria</taxon>
        <taxon>Pseudomonadati</taxon>
        <taxon>Bacteroidota</taxon>
        <taxon>Bacteroidia</taxon>
        <taxon>Bacteroidales</taxon>
        <taxon>Prevotellaceae</taxon>
        <taxon>Segatella</taxon>
    </lineage>
</organism>
<dbReference type="RefSeq" id="WP_153096813.1">
    <property type="nucleotide sequence ID" value="NZ_VZBP01000072.1"/>
</dbReference>
<keyword evidence="6" id="KW-0808">Transferase</keyword>
<dbReference type="SUPFAM" id="SSF53383">
    <property type="entry name" value="PLP-dependent transferases"/>
    <property type="match status" value="2"/>
</dbReference>
<dbReference type="InterPro" id="IPR000653">
    <property type="entry name" value="DegT/StrS_aminotransferase"/>
</dbReference>
<dbReference type="Gene3D" id="3.90.1150.10">
    <property type="entry name" value="Aspartate Aminotransferase, domain 1"/>
    <property type="match status" value="1"/>
</dbReference>
<dbReference type="GO" id="GO:0000271">
    <property type="term" value="P:polysaccharide biosynthetic process"/>
    <property type="evidence" value="ECO:0007669"/>
    <property type="project" value="TreeGrafter"/>
</dbReference>
<protein>
    <submittedName>
        <fullName evidence="6">DegT/DnrJ/EryC1/StrS family aminotransferase</fullName>
    </submittedName>
</protein>
<evidence type="ECO:0000256" key="3">
    <source>
        <dbReference type="PIRSR" id="PIRSR000390-1"/>
    </source>
</evidence>
<sequence>METENEKKAIKYLDLKAINAPYEEEIKKEINQVVSSGWYLQGRCVKQFEKNYATFIGTEYCISCGNGLDALKLILMGEMAIGKLHQGDEILVPANTYIATILSITSVGLVPILVEPNPETLQIDENLIESNISYKTRGIMLVHLYGKLSWTERIQEICKENDLLIFEDNAQAFGCGYVNSSAREAIRRKLNQEDEDITYQNQIDKNITYQNQIDENITYQDQIDIISNYAIQKSICHTGALGDAGAHSFYPSKNLGALGDAGAVTTDDEELAEAIRALHDYGRTSRFDFEYQGINSRMDEIQAAVLNVKLRHPHDEHIARCRKAMIYMDYLHPAIVERCIPKRLLEDPFSNVLHIFPFITEERMRLREFLKDESVETAIHYPIPPNEQLGYPELRHYQLPITQNIACQELSLPCNSTMRDEEVIRVAQLINDYFLRRNLR</sequence>
<dbReference type="Pfam" id="PF01041">
    <property type="entry name" value="DegT_DnrJ_EryC1"/>
    <property type="match status" value="2"/>
</dbReference>
<evidence type="ECO:0000256" key="2">
    <source>
        <dbReference type="ARBA" id="ARBA00037999"/>
    </source>
</evidence>
<keyword evidence="6" id="KW-0032">Aminotransferase</keyword>
<dbReference type="EMBL" id="VZBP01000072">
    <property type="protein sequence ID" value="MQO09342.1"/>
    <property type="molecule type" value="Genomic_DNA"/>
</dbReference>
<evidence type="ECO:0000256" key="5">
    <source>
        <dbReference type="RuleBase" id="RU004508"/>
    </source>
</evidence>
<feature type="modified residue" description="N6-(pyridoxal phosphate)lysine" evidence="4">
    <location>
        <position position="253"/>
    </location>
</feature>
<comment type="caution">
    <text evidence="6">The sequence shown here is derived from an EMBL/GenBank/DDBJ whole genome shotgun (WGS) entry which is preliminary data.</text>
</comment>
<dbReference type="PIRSF" id="PIRSF000390">
    <property type="entry name" value="PLP_StrS"/>
    <property type="match status" value="1"/>
</dbReference>
<evidence type="ECO:0000313" key="6">
    <source>
        <dbReference type="EMBL" id="MQO09342.1"/>
    </source>
</evidence>
<name>A0AA90VFF8_9BACT</name>
<reference evidence="7" key="1">
    <citation type="submission" date="2019-09" db="EMBL/GenBank/DDBJ databases">
        <title>Distinct polysaccharide growth profiles of human intestinal Prevotella copri isolates.</title>
        <authorList>
            <person name="Fehlner-Peach H."/>
            <person name="Magnabosco C."/>
            <person name="Raghavan V."/>
            <person name="Scher J.U."/>
            <person name="Tett A."/>
            <person name="Cox L.M."/>
            <person name="Gottsegen C."/>
            <person name="Watters A."/>
            <person name="Wiltshire- Gordon J.D."/>
            <person name="Segata N."/>
            <person name="Bonneau R."/>
            <person name="Littman D.R."/>
        </authorList>
    </citation>
    <scope>NUCLEOTIDE SEQUENCE [LARGE SCALE GENOMIC DNA]</scope>
    <source>
        <strain evidence="7">iA624</strain>
    </source>
</reference>
<evidence type="ECO:0000313" key="7">
    <source>
        <dbReference type="Proteomes" id="UP000405805"/>
    </source>
</evidence>
<accession>A0AA90VFF8</accession>
<keyword evidence="1 4" id="KW-0663">Pyridoxal phosphate</keyword>
<gene>
    <name evidence="6" type="ORF">F7D57_06310</name>
</gene>
<dbReference type="CDD" id="cd00616">
    <property type="entry name" value="AHBA_syn"/>
    <property type="match status" value="1"/>
</dbReference>
<dbReference type="InterPro" id="IPR015422">
    <property type="entry name" value="PyrdxlP-dep_Trfase_small"/>
</dbReference>
<dbReference type="InterPro" id="IPR015424">
    <property type="entry name" value="PyrdxlP-dep_Trfase"/>
</dbReference>
<evidence type="ECO:0000256" key="1">
    <source>
        <dbReference type="ARBA" id="ARBA00022898"/>
    </source>
</evidence>
<dbReference type="GO" id="GO:0030170">
    <property type="term" value="F:pyridoxal phosphate binding"/>
    <property type="evidence" value="ECO:0007669"/>
    <property type="project" value="TreeGrafter"/>
</dbReference>
<dbReference type="Proteomes" id="UP000405805">
    <property type="component" value="Unassembled WGS sequence"/>
</dbReference>
<dbReference type="PANTHER" id="PTHR30244">
    <property type="entry name" value="TRANSAMINASE"/>
    <property type="match status" value="1"/>
</dbReference>
<proteinExistence type="inferred from homology"/>
<dbReference type="Gene3D" id="3.40.640.10">
    <property type="entry name" value="Type I PLP-dependent aspartate aminotransferase-like (Major domain)"/>
    <property type="match status" value="1"/>
</dbReference>
<evidence type="ECO:0000256" key="4">
    <source>
        <dbReference type="PIRSR" id="PIRSR000390-2"/>
    </source>
</evidence>
<dbReference type="PANTHER" id="PTHR30244:SF36">
    <property type="entry name" value="3-OXO-GLUCOSE-6-PHOSPHATE:GLUTAMATE AMINOTRANSFERASE"/>
    <property type="match status" value="1"/>
</dbReference>
<comment type="similarity">
    <text evidence="2 5">Belongs to the DegT/DnrJ/EryC1 family.</text>
</comment>
<feature type="active site" description="Proton acceptor" evidence="3">
    <location>
        <position position="253"/>
    </location>
</feature>
<dbReference type="InterPro" id="IPR015421">
    <property type="entry name" value="PyrdxlP-dep_Trfase_major"/>
</dbReference>
<dbReference type="GO" id="GO:0008483">
    <property type="term" value="F:transaminase activity"/>
    <property type="evidence" value="ECO:0007669"/>
    <property type="project" value="UniProtKB-KW"/>
</dbReference>